<comment type="caution">
    <text evidence="1">The sequence shown here is derived from an EMBL/GenBank/DDBJ whole genome shotgun (WGS) entry which is preliminary data.</text>
</comment>
<organism evidence="1 2">
    <name type="scientific">Kluyvera intermedia</name>
    <name type="common">Enterobacter intermedius</name>
    <dbReference type="NCBI Taxonomy" id="61648"/>
    <lineage>
        <taxon>Bacteria</taxon>
        <taxon>Pseudomonadati</taxon>
        <taxon>Pseudomonadota</taxon>
        <taxon>Gammaproteobacteria</taxon>
        <taxon>Enterobacterales</taxon>
        <taxon>Enterobacteriaceae</taxon>
        <taxon>Kluyvera</taxon>
    </lineage>
</organism>
<accession>A0A9P3WH20</accession>
<sequence length="66" mass="7405">MASEIDIQETELKSYQLYSLLKVASLSSDELEPSEVKSLFELAYQLSIPISCFMQTLESEALNDGK</sequence>
<dbReference type="Proteomes" id="UP000867740">
    <property type="component" value="Unassembled WGS sequence"/>
</dbReference>
<protein>
    <submittedName>
        <fullName evidence="1">Uncharacterized protein</fullName>
    </submittedName>
</protein>
<dbReference type="RefSeq" id="WP_047371025.1">
    <property type="nucleotide sequence ID" value="NZ_CABMNU010000005.1"/>
</dbReference>
<name>A0A9P3WH20_KLUIN</name>
<evidence type="ECO:0000313" key="2">
    <source>
        <dbReference type="Proteomes" id="UP000867740"/>
    </source>
</evidence>
<dbReference type="EMBL" id="DACSUM010000076">
    <property type="protein sequence ID" value="HAT3584858.1"/>
    <property type="molecule type" value="Genomic_DNA"/>
</dbReference>
<evidence type="ECO:0000313" key="1">
    <source>
        <dbReference type="EMBL" id="HAT3584858.1"/>
    </source>
</evidence>
<proteinExistence type="predicted"/>
<reference evidence="1" key="2">
    <citation type="submission" date="2020-10" db="EMBL/GenBank/DDBJ databases">
        <authorList>
            <consortium name="NCBI Pathogen Detection Project"/>
        </authorList>
    </citation>
    <scope>NUCLEOTIDE SEQUENCE</scope>
    <source>
        <strain evidence="1">CAVp300</strain>
    </source>
</reference>
<dbReference type="AlphaFoldDB" id="A0A9P3WH20"/>
<gene>
    <name evidence="1" type="ORF">I8531_005264</name>
</gene>
<reference evidence="1" key="1">
    <citation type="journal article" date="2018" name="Genome Biol.">
        <title>SKESA: strategic k-mer extension for scrupulous assemblies.</title>
        <authorList>
            <person name="Souvorov A."/>
            <person name="Agarwala R."/>
            <person name="Lipman D.J."/>
        </authorList>
    </citation>
    <scope>NUCLEOTIDE SEQUENCE</scope>
    <source>
        <strain evidence="1">CAVp300</strain>
    </source>
</reference>